<dbReference type="RefSeq" id="WP_406633739.1">
    <property type="nucleotide sequence ID" value="NZ_CP148033.1"/>
</dbReference>
<feature type="transmembrane region" description="Helical" evidence="1">
    <location>
        <begin position="49"/>
        <end position="68"/>
    </location>
</feature>
<dbReference type="InterPro" id="IPR047789">
    <property type="entry name" value="CU044_5270-like"/>
</dbReference>
<sequence>MDELSLLREMRDRTPLATDAAIDRGRTKLLQRIDPRSVKLQQKPRRRAVMRWGLASAATALVAAALVGGDVFVPGPLRGAATAQAAEVLNAAAETTIRTADLVPGPGQYLKIQSTNIWGSVAVAADGSVHEWLDTEESTIYIPANRQEEWVWERSGRIPTTFFDEKSKAYASSTEPSEGYVLRGNNGGFYGTPPDQSSFPSQDALAVFPRDPSALLAEIRRQTEGKGQSRDGESLVFIADLLRTGMVPADLRAALYKAAALIPGVTVTDEQATLDGRRGIAIGRVETTSNRRQDIIIDPKTGLLIGEREVLTKPQGSMPAGTATTWTAIDTTISETAP</sequence>
<keyword evidence="3" id="KW-1185">Reference proteome</keyword>
<evidence type="ECO:0000256" key="1">
    <source>
        <dbReference type="SAM" id="Phobius"/>
    </source>
</evidence>
<dbReference type="Proteomes" id="UP001623384">
    <property type="component" value="Chromosome"/>
</dbReference>
<protein>
    <submittedName>
        <fullName evidence="2">CU044_5270 family protein</fullName>
    </submittedName>
</protein>
<keyword evidence="1" id="KW-1133">Transmembrane helix</keyword>
<evidence type="ECO:0000313" key="2">
    <source>
        <dbReference type="EMBL" id="WXK92219.1"/>
    </source>
</evidence>
<keyword evidence="1" id="KW-0812">Transmembrane</keyword>
<keyword evidence="1" id="KW-0472">Membrane</keyword>
<name>A0ABZ2R1A7_9MICC</name>
<accession>A0ABZ2R1A7</accession>
<reference evidence="2 3" key="1">
    <citation type="submission" date="2024-03" db="EMBL/GenBank/DDBJ databases">
        <title>Rhodococcus navarretei sp. nov. and Pseudarthrobacter quantumdoti sp. nov., two new species with the ability to biosynthesize Quantum Dots isolated from soil samples at Union Glacier, Antarctica.</title>
        <authorList>
            <person name="Vargas M."/>
        </authorList>
    </citation>
    <scope>NUCLEOTIDE SEQUENCE [LARGE SCALE GENOMIC DNA]</scope>
    <source>
        <strain evidence="2 3">RC-2-3</strain>
    </source>
</reference>
<organism evidence="2 3">
    <name type="scientific">Pseudarthrobacter quantipunctorum</name>
    <dbReference type="NCBI Taxonomy" id="3128980"/>
    <lineage>
        <taxon>Bacteria</taxon>
        <taxon>Bacillati</taxon>
        <taxon>Actinomycetota</taxon>
        <taxon>Actinomycetes</taxon>
        <taxon>Micrococcales</taxon>
        <taxon>Micrococcaceae</taxon>
        <taxon>Pseudarthrobacter</taxon>
    </lineage>
</organism>
<proteinExistence type="predicted"/>
<dbReference type="NCBIfam" id="NF038083">
    <property type="entry name" value="CU044_5270_fam"/>
    <property type="match status" value="1"/>
</dbReference>
<evidence type="ECO:0000313" key="3">
    <source>
        <dbReference type="Proteomes" id="UP001623384"/>
    </source>
</evidence>
<gene>
    <name evidence="2" type="ORF">WHH00_14165</name>
</gene>
<dbReference type="EMBL" id="CP148033">
    <property type="protein sequence ID" value="WXK92219.1"/>
    <property type="molecule type" value="Genomic_DNA"/>
</dbReference>